<dbReference type="EMBL" id="LAZR01005371">
    <property type="protein sequence ID" value="KKN00474.1"/>
    <property type="molecule type" value="Genomic_DNA"/>
</dbReference>
<organism evidence="1">
    <name type="scientific">marine sediment metagenome</name>
    <dbReference type="NCBI Taxonomy" id="412755"/>
    <lineage>
        <taxon>unclassified sequences</taxon>
        <taxon>metagenomes</taxon>
        <taxon>ecological metagenomes</taxon>
    </lineage>
</organism>
<dbReference type="AlphaFoldDB" id="A0A0F9M454"/>
<evidence type="ECO:0000313" key="1">
    <source>
        <dbReference type="EMBL" id="KKN00474.1"/>
    </source>
</evidence>
<reference evidence="1" key="1">
    <citation type="journal article" date="2015" name="Nature">
        <title>Complex archaea that bridge the gap between prokaryotes and eukaryotes.</title>
        <authorList>
            <person name="Spang A."/>
            <person name="Saw J.H."/>
            <person name="Jorgensen S.L."/>
            <person name="Zaremba-Niedzwiedzka K."/>
            <person name="Martijn J."/>
            <person name="Lind A.E."/>
            <person name="van Eijk R."/>
            <person name="Schleper C."/>
            <person name="Guy L."/>
            <person name="Ettema T.J."/>
        </authorList>
    </citation>
    <scope>NUCLEOTIDE SEQUENCE</scope>
</reference>
<protein>
    <submittedName>
        <fullName evidence="1">Uncharacterized protein</fullName>
    </submittedName>
</protein>
<gene>
    <name evidence="1" type="ORF">LCGC14_1137410</name>
</gene>
<sequence>MPWWDNLPTIQKLHDACEGTGLINGQPDPDCGGIGIVDLKSDAHDQSQFPIKYVLVQIMDVLAKMDAIDVKLDALDIKLDVIEGKIDQLLP</sequence>
<accession>A0A0F9M454</accession>
<proteinExistence type="predicted"/>
<comment type="caution">
    <text evidence="1">The sequence shown here is derived from an EMBL/GenBank/DDBJ whole genome shotgun (WGS) entry which is preliminary data.</text>
</comment>
<name>A0A0F9M454_9ZZZZ</name>